<keyword evidence="1" id="KW-0472">Membrane</keyword>
<feature type="transmembrane region" description="Helical" evidence="1">
    <location>
        <begin position="126"/>
        <end position="143"/>
    </location>
</feature>
<accession>A0A365QV03</accession>
<keyword evidence="3" id="KW-1185">Reference proteome</keyword>
<protein>
    <recommendedName>
        <fullName evidence="4">O-antigen ligase domain-containing protein</fullName>
    </recommendedName>
</protein>
<proteinExistence type="predicted"/>
<feature type="transmembrane region" description="Helical" evidence="1">
    <location>
        <begin position="98"/>
        <end position="119"/>
    </location>
</feature>
<feature type="transmembrane region" description="Helical" evidence="1">
    <location>
        <begin position="76"/>
        <end position="92"/>
    </location>
</feature>
<sequence>MCRLFGIDPCGGRRRHDGDAGVVGSVSMSAVARFPAIVPHRRSRVSDLGAGLLALAYFVFCVSDTLLTLDDDRSQIVKMSAFGLVFAAILLRPRFHRLAVLALPIVVSLCIGMLLSFNFHAGIEELVRFLFPIAITVAIFPYRDRLDVLVKTFIGVVVSNDLFQLYFYVSYATGLPLFMPVRIDSGLFLRAQGWMGFFSEFSFINLCAFLLCRWYWSGPRAAIASWGFLFFALLGFSFKLFAALALYPFVRNVRDVRAWLAAAGIAGMMLVLMAMGVLDSLLKVGMAKILFYVVAGNSARAESYRVMFESIRNGNLLGEGLGSFGGPASVKFSSPLYQLYHFDWYGLSGLLKTTDTFYPHLFVEMGAFGALAWLVFVLGYGQGRCKLAVWFYIVGAFCFDNIFSMAFVSPSYVFSALLAMYAFSWGRPRVGPVHRVAR</sequence>
<feature type="transmembrane region" description="Helical" evidence="1">
    <location>
        <begin position="222"/>
        <end position="247"/>
    </location>
</feature>
<reference evidence="2 3" key="1">
    <citation type="submission" date="2018-06" db="EMBL/GenBank/DDBJ databases">
        <title>Draft genome sequence of Burkholderia reimsis strain BE51 isolated from a French agricultural soil.</title>
        <authorList>
            <person name="Esmaeel Q."/>
        </authorList>
    </citation>
    <scope>NUCLEOTIDE SEQUENCE [LARGE SCALE GENOMIC DNA]</scope>
    <source>
        <strain evidence="2 3">BE51</strain>
    </source>
</reference>
<dbReference type="Proteomes" id="UP000252458">
    <property type="component" value="Unassembled WGS sequence"/>
</dbReference>
<feature type="transmembrane region" description="Helical" evidence="1">
    <location>
        <begin position="357"/>
        <end position="380"/>
    </location>
</feature>
<evidence type="ECO:0008006" key="4">
    <source>
        <dbReference type="Google" id="ProtNLM"/>
    </source>
</evidence>
<feature type="transmembrane region" description="Helical" evidence="1">
    <location>
        <begin position="387"/>
        <end position="406"/>
    </location>
</feature>
<evidence type="ECO:0000256" key="1">
    <source>
        <dbReference type="SAM" id="Phobius"/>
    </source>
</evidence>
<feature type="transmembrane region" description="Helical" evidence="1">
    <location>
        <begin position="48"/>
        <end position="69"/>
    </location>
</feature>
<dbReference type="AlphaFoldDB" id="A0A365QV03"/>
<comment type="caution">
    <text evidence="2">The sequence shown here is derived from an EMBL/GenBank/DDBJ whole genome shotgun (WGS) entry which is preliminary data.</text>
</comment>
<evidence type="ECO:0000313" key="2">
    <source>
        <dbReference type="EMBL" id="RBB38951.1"/>
    </source>
</evidence>
<evidence type="ECO:0000313" key="3">
    <source>
        <dbReference type="Proteomes" id="UP000252458"/>
    </source>
</evidence>
<feature type="transmembrane region" description="Helical" evidence="1">
    <location>
        <begin position="163"/>
        <end position="181"/>
    </location>
</feature>
<organism evidence="2 3">
    <name type="scientific">Burkholderia reimsis</name>
    <dbReference type="NCBI Taxonomy" id="2234132"/>
    <lineage>
        <taxon>Bacteria</taxon>
        <taxon>Pseudomonadati</taxon>
        <taxon>Pseudomonadota</taxon>
        <taxon>Betaproteobacteria</taxon>
        <taxon>Burkholderiales</taxon>
        <taxon>Burkholderiaceae</taxon>
        <taxon>Burkholderia</taxon>
    </lineage>
</organism>
<feature type="transmembrane region" description="Helical" evidence="1">
    <location>
        <begin position="193"/>
        <end position="216"/>
    </location>
</feature>
<gene>
    <name evidence="2" type="ORF">DPV79_16395</name>
</gene>
<dbReference type="EMBL" id="QMFZ01000012">
    <property type="protein sequence ID" value="RBB38951.1"/>
    <property type="molecule type" value="Genomic_DNA"/>
</dbReference>
<feature type="transmembrane region" description="Helical" evidence="1">
    <location>
        <begin position="259"/>
        <end position="278"/>
    </location>
</feature>
<name>A0A365QV03_9BURK</name>
<keyword evidence="1" id="KW-0812">Transmembrane</keyword>
<keyword evidence="1" id="KW-1133">Transmembrane helix</keyword>